<organism evidence="1 2">
    <name type="scientific">Mucilaginibacter ginsenosidivorax</name>
    <dbReference type="NCBI Taxonomy" id="862126"/>
    <lineage>
        <taxon>Bacteria</taxon>
        <taxon>Pseudomonadati</taxon>
        <taxon>Bacteroidota</taxon>
        <taxon>Sphingobacteriia</taxon>
        <taxon>Sphingobacteriales</taxon>
        <taxon>Sphingobacteriaceae</taxon>
        <taxon>Mucilaginibacter</taxon>
    </lineage>
</organism>
<dbReference type="EMBL" id="CP042437">
    <property type="protein sequence ID" value="QEC78613.1"/>
    <property type="molecule type" value="Genomic_DNA"/>
</dbReference>
<dbReference type="Proteomes" id="UP000321362">
    <property type="component" value="Chromosome"/>
</dbReference>
<name>A0A5B8W4F2_9SPHI</name>
<sequence>MNAIDKTVGFTYQNDNLEIRLEISSAPDDLFIENLDRSSYEGYTYVVKISSSPSMPRNYPDKQELIFILFNGGDQLLGYLENNVLNSLPETGFTQTLGAVILEALLLNDDNMVYHAGIW</sequence>
<evidence type="ECO:0000313" key="2">
    <source>
        <dbReference type="Proteomes" id="UP000321362"/>
    </source>
</evidence>
<gene>
    <name evidence="1" type="ORF">FSB76_22675</name>
</gene>
<dbReference type="AlphaFoldDB" id="A0A5B8W4F2"/>
<reference evidence="1 2" key="1">
    <citation type="journal article" date="2013" name="J. Microbiol.">
        <title>Mucilaginibacter ginsenosidivorax sp. nov., with ginsenoside converting activity isolated from sediment.</title>
        <authorList>
            <person name="Kim J.K."/>
            <person name="Choi T.E."/>
            <person name="Liu Q.M."/>
            <person name="Park H.Y."/>
            <person name="Yi T.H."/>
            <person name="Yoon M.H."/>
            <person name="Kim S.C."/>
            <person name="Im W.T."/>
        </authorList>
    </citation>
    <scope>NUCLEOTIDE SEQUENCE [LARGE SCALE GENOMIC DNA]</scope>
    <source>
        <strain evidence="1 2">KHI28</strain>
    </source>
</reference>
<protein>
    <submittedName>
        <fullName evidence="1">Uncharacterized protein</fullName>
    </submittedName>
</protein>
<proteinExistence type="predicted"/>
<accession>A0A5B8W4F2</accession>
<dbReference type="RefSeq" id="WP_147057421.1">
    <property type="nucleotide sequence ID" value="NZ_CP042437.1"/>
</dbReference>
<evidence type="ECO:0000313" key="1">
    <source>
        <dbReference type="EMBL" id="QEC78613.1"/>
    </source>
</evidence>
<keyword evidence="2" id="KW-1185">Reference proteome</keyword>
<dbReference type="KEGG" id="mgk:FSB76_22675"/>